<dbReference type="Pfam" id="PF00226">
    <property type="entry name" value="DnaJ"/>
    <property type="match status" value="1"/>
</dbReference>
<proteinExistence type="predicted"/>
<reference evidence="3 4" key="1">
    <citation type="submission" date="2015-07" db="EMBL/GenBank/DDBJ databases">
        <title>High-quality genome of monoxenous trypanosomatid Leptomonas pyrrhocoris.</title>
        <authorList>
            <person name="Flegontov P."/>
            <person name="Butenko A."/>
            <person name="Firsov S."/>
            <person name="Vlcek C."/>
            <person name="Logacheva M.D."/>
            <person name="Field M."/>
            <person name="Filatov D."/>
            <person name="Flegontova O."/>
            <person name="Gerasimov E."/>
            <person name="Jackson A.P."/>
            <person name="Kelly S."/>
            <person name="Opperdoes F."/>
            <person name="O'Reilly A."/>
            <person name="Votypka J."/>
            <person name="Yurchenko V."/>
            <person name="Lukes J."/>
        </authorList>
    </citation>
    <scope>NUCLEOTIDE SEQUENCE [LARGE SCALE GENOMIC DNA]</scope>
    <source>
        <strain evidence="3">H10</strain>
    </source>
</reference>
<dbReference type="SUPFAM" id="SSF144217">
    <property type="entry name" value="CSL zinc finger"/>
    <property type="match status" value="1"/>
</dbReference>
<dbReference type="EMBL" id="LGTL01000013">
    <property type="protein sequence ID" value="KPA78640.1"/>
    <property type="molecule type" value="Genomic_DNA"/>
</dbReference>
<dbReference type="InterPro" id="IPR050817">
    <property type="entry name" value="DjlA_DnaK_co-chaperone"/>
</dbReference>
<evidence type="ECO:0000256" key="1">
    <source>
        <dbReference type="SAM" id="MobiDB-lite"/>
    </source>
</evidence>
<dbReference type="SUPFAM" id="SSF46565">
    <property type="entry name" value="Chaperone J-domain"/>
    <property type="match status" value="1"/>
</dbReference>
<feature type="region of interest" description="Disordered" evidence="1">
    <location>
        <begin position="42"/>
        <end position="68"/>
    </location>
</feature>
<protein>
    <submittedName>
        <fullName evidence="3">Putative chaperone protein DNAj</fullName>
    </submittedName>
</protein>
<dbReference type="RefSeq" id="XP_015657079.1">
    <property type="nucleotide sequence ID" value="XM_015804505.1"/>
</dbReference>
<keyword evidence="4" id="KW-1185">Reference proteome</keyword>
<evidence type="ECO:0000313" key="3">
    <source>
        <dbReference type="EMBL" id="KPA78640.1"/>
    </source>
</evidence>
<evidence type="ECO:0000313" key="4">
    <source>
        <dbReference type="Proteomes" id="UP000037923"/>
    </source>
</evidence>
<dbReference type="Gene3D" id="1.10.287.110">
    <property type="entry name" value="DnaJ domain"/>
    <property type="match status" value="1"/>
</dbReference>
<dbReference type="InterPro" id="IPR001623">
    <property type="entry name" value="DnaJ_domain"/>
</dbReference>
<sequence>MAVCTWSYTAWTPYEVLRVPSNASVSDIRAAFKKMALRTHPDKQRGCCQGSHEGSRSNNEAASATSSPSSAAVAPVSFHAVKEASEILLDPFLRAAYDAVRSHVLVREVGAISDTLSLVDDFDLVDGSDETCDAAAQVHVYQCECRCGGVYEAVLFADAAPRHGRPLRCECDSCSLVVEVVVE</sequence>
<dbReference type="VEuPathDB" id="TriTrypDB:LpyrH10_13_1850"/>
<dbReference type="PROSITE" id="PS50076">
    <property type="entry name" value="DNAJ_2"/>
    <property type="match status" value="1"/>
</dbReference>
<dbReference type="Gene3D" id="3.10.660.10">
    <property type="entry name" value="DPH Zinc finger"/>
    <property type="match status" value="1"/>
</dbReference>
<dbReference type="InterPro" id="IPR036671">
    <property type="entry name" value="DPH_MB_sf"/>
</dbReference>
<name>A0A0M9FYC4_LEPPY</name>
<dbReference type="AlphaFoldDB" id="A0A0M9FYC4"/>
<feature type="domain" description="J" evidence="2">
    <location>
        <begin position="12"/>
        <end position="101"/>
    </location>
</feature>
<comment type="caution">
    <text evidence="3">The sequence shown here is derived from an EMBL/GenBank/DDBJ whole genome shotgun (WGS) entry which is preliminary data.</text>
</comment>
<dbReference type="SMART" id="SM00271">
    <property type="entry name" value="DnaJ"/>
    <property type="match status" value="1"/>
</dbReference>
<dbReference type="CDD" id="cd06257">
    <property type="entry name" value="DnaJ"/>
    <property type="match status" value="1"/>
</dbReference>
<dbReference type="InterPro" id="IPR036869">
    <property type="entry name" value="J_dom_sf"/>
</dbReference>
<organism evidence="3 4">
    <name type="scientific">Leptomonas pyrrhocoris</name>
    <name type="common">Firebug parasite</name>
    <dbReference type="NCBI Taxonomy" id="157538"/>
    <lineage>
        <taxon>Eukaryota</taxon>
        <taxon>Discoba</taxon>
        <taxon>Euglenozoa</taxon>
        <taxon>Kinetoplastea</taxon>
        <taxon>Metakinetoplastina</taxon>
        <taxon>Trypanosomatida</taxon>
        <taxon>Trypanosomatidae</taxon>
        <taxon>Leishmaniinae</taxon>
        <taxon>Leptomonas</taxon>
    </lineage>
</organism>
<evidence type="ECO:0000259" key="2">
    <source>
        <dbReference type="PROSITE" id="PS50076"/>
    </source>
</evidence>
<dbReference type="PRINTS" id="PR00625">
    <property type="entry name" value="JDOMAIN"/>
</dbReference>
<dbReference type="PANTHER" id="PTHR24074">
    <property type="entry name" value="CO-CHAPERONE PROTEIN DJLA"/>
    <property type="match status" value="1"/>
</dbReference>
<gene>
    <name evidence="3" type="ORF">ABB37_06240</name>
</gene>
<dbReference type="OrthoDB" id="10250354at2759"/>
<accession>A0A0M9FYC4</accession>
<dbReference type="Proteomes" id="UP000037923">
    <property type="component" value="Unassembled WGS sequence"/>
</dbReference>
<dbReference type="GeneID" id="26906529"/>
<dbReference type="OMA" id="RCECDSC"/>